<dbReference type="OrthoDB" id="9776021at2"/>
<protein>
    <submittedName>
        <fullName evidence="3">Restriction endonuclease</fullName>
    </submittedName>
</protein>
<feature type="domain" description="Helicase C-terminal" evidence="2">
    <location>
        <begin position="391"/>
        <end position="538"/>
    </location>
</feature>
<evidence type="ECO:0000259" key="2">
    <source>
        <dbReference type="PROSITE" id="PS51194"/>
    </source>
</evidence>
<dbReference type="SUPFAM" id="SSF52540">
    <property type="entry name" value="P-loop containing nucleoside triphosphate hydrolases"/>
    <property type="match status" value="1"/>
</dbReference>
<dbReference type="Gene3D" id="3.40.50.300">
    <property type="entry name" value="P-loop containing nucleotide triphosphate hydrolases"/>
    <property type="match status" value="2"/>
</dbReference>
<dbReference type="PROSITE" id="PS51194">
    <property type="entry name" value="HELICASE_CTER"/>
    <property type="match status" value="1"/>
</dbReference>
<evidence type="ECO:0000313" key="4">
    <source>
        <dbReference type="Proteomes" id="UP000253741"/>
    </source>
</evidence>
<dbReference type="Proteomes" id="UP000253741">
    <property type="component" value="Unassembled WGS sequence"/>
</dbReference>
<dbReference type="Pfam" id="PF00271">
    <property type="entry name" value="Helicase_C"/>
    <property type="match status" value="1"/>
</dbReference>
<dbReference type="InterPro" id="IPR027417">
    <property type="entry name" value="P-loop_NTPase"/>
</dbReference>
<name>A0A370B861_9ACTN</name>
<accession>A0A370B861</accession>
<dbReference type="SMART" id="SM00487">
    <property type="entry name" value="DEXDc"/>
    <property type="match status" value="1"/>
</dbReference>
<dbReference type="RefSeq" id="WP_114623730.1">
    <property type="nucleotide sequence ID" value="NZ_QQNA01000080.1"/>
</dbReference>
<keyword evidence="4" id="KW-1185">Reference proteome</keyword>
<dbReference type="GO" id="GO:0016787">
    <property type="term" value="F:hydrolase activity"/>
    <property type="evidence" value="ECO:0007669"/>
    <property type="project" value="InterPro"/>
</dbReference>
<dbReference type="InterPro" id="IPR001650">
    <property type="entry name" value="Helicase_C-like"/>
</dbReference>
<sequence length="538" mass="58489">MSSPGVAFARVLDVAPLGYVRGLLGEEACTLLDLLSGGTADEPMLRSVAAAAVSPEQVLSDSDRRKSFLEYLPAGKEGELAERLGWNKSGPASAFLEKCEWVAGQRQILLGFLGLIVERAPKAPPAFRGTAKAGYALFSHQRRAATRAHERLYADERRVVLHLPTGVGKTRTAMNMISDHLRAHEPTLVVWLARGSELLEQAASEFERAWASLGNRDVHVARMWGDATPDLTGVTDGIVVLGLDKAVAAIKRDRDFLDRLALKATLTVFDEAHQAIAPTYRRVTDALTLRRDSSLLGLTATPGRTWANIDEDRRLSEYFAQHKVMLEIEGHDNPVSALIEDGYLARPTFRTVAANSGMKLSRNDRHALADAFDVPEGVLTELSTNAQWNLQVVRTVLELSKEHTRILLFAASVEHSRLLVSTLAALGLDAEQVTADSSKQHRAKVIARFKGKSNRPMVLSNFGVLTTGFDAPAASAAVVARPTTSLVLYSQMVGRVIRGPKAGGTSTCEVVTVIDPELPGFGDVADAFTNWEDVWSSR</sequence>
<dbReference type="GO" id="GO:0005829">
    <property type="term" value="C:cytosol"/>
    <property type="evidence" value="ECO:0007669"/>
    <property type="project" value="TreeGrafter"/>
</dbReference>
<keyword evidence="3" id="KW-0378">Hydrolase</keyword>
<dbReference type="Pfam" id="PF04851">
    <property type="entry name" value="ResIII"/>
    <property type="match status" value="1"/>
</dbReference>
<dbReference type="GO" id="GO:0003677">
    <property type="term" value="F:DNA binding"/>
    <property type="evidence" value="ECO:0007669"/>
    <property type="project" value="InterPro"/>
</dbReference>
<dbReference type="PANTHER" id="PTHR47396:SF1">
    <property type="entry name" value="ATP-DEPENDENT HELICASE IRC3-RELATED"/>
    <property type="match status" value="1"/>
</dbReference>
<feature type="domain" description="Helicase ATP-binding" evidence="1">
    <location>
        <begin position="150"/>
        <end position="302"/>
    </location>
</feature>
<gene>
    <name evidence="3" type="ORF">DVH02_11765</name>
</gene>
<evidence type="ECO:0000313" key="3">
    <source>
        <dbReference type="EMBL" id="RDG37990.1"/>
    </source>
</evidence>
<dbReference type="AlphaFoldDB" id="A0A370B861"/>
<dbReference type="InterPro" id="IPR006935">
    <property type="entry name" value="Helicase/UvrB_N"/>
</dbReference>
<dbReference type="PROSITE" id="PS51192">
    <property type="entry name" value="HELICASE_ATP_BIND_1"/>
    <property type="match status" value="1"/>
</dbReference>
<dbReference type="EMBL" id="QQNA01000080">
    <property type="protein sequence ID" value="RDG37990.1"/>
    <property type="molecule type" value="Genomic_DNA"/>
</dbReference>
<dbReference type="GO" id="GO:0004519">
    <property type="term" value="F:endonuclease activity"/>
    <property type="evidence" value="ECO:0007669"/>
    <property type="project" value="UniProtKB-KW"/>
</dbReference>
<comment type="caution">
    <text evidence="3">The sequence shown here is derived from an EMBL/GenBank/DDBJ whole genome shotgun (WGS) entry which is preliminary data.</text>
</comment>
<keyword evidence="3" id="KW-0540">Nuclease</keyword>
<organism evidence="3 4">
    <name type="scientific">Streptomyces corynorhini</name>
    <dbReference type="NCBI Taxonomy" id="2282652"/>
    <lineage>
        <taxon>Bacteria</taxon>
        <taxon>Bacillati</taxon>
        <taxon>Actinomycetota</taxon>
        <taxon>Actinomycetes</taxon>
        <taxon>Kitasatosporales</taxon>
        <taxon>Streptomycetaceae</taxon>
        <taxon>Streptomyces</taxon>
    </lineage>
</organism>
<dbReference type="GO" id="GO:0005524">
    <property type="term" value="F:ATP binding"/>
    <property type="evidence" value="ECO:0007669"/>
    <property type="project" value="InterPro"/>
</dbReference>
<dbReference type="InterPro" id="IPR050742">
    <property type="entry name" value="Helicase_Restrict-Modif_Enz"/>
</dbReference>
<dbReference type="PANTHER" id="PTHR47396">
    <property type="entry name" value="TYPE I RESTRICTION ENZYME ECOKI R PROTEIN"/>
    <property type="match status" value="1"/>
</dbReference>
<evidence type="ECO:0000259" key="1">
    <source>
        <dbReference type="PROSITE" id="PS51192"/>
    </source>
</evidence>
<keyword evidence="3" id="KW-0255">Endonuclease</keyword>
<reference evidence="3 4" key="1">
    <citation type="submission" date="2018-07" db="EMBL/GenBank/DDBJ databases">
        <title>Streptomyces species from bats.</title>
        <authorList>
            <person name="Dunlap C."/>
        </authorList>
    </citation>
    <scope>NUCLEOTIDE SEQUENCE [LARGE SCALE GENOMIC DNA]</scope>
    <source>
        <strain evidence="3 4">AC230</strain>
    </source>
</reference>
<proteinExistence type="predicted"/>
<dbReference type="InterPro" id="IPR014001">
    <property type="entry name" value="Helicase_ATP-bd"/>
</dbReference>